<evidence type="ECO:0008006" key="3">
    <source>
        <dbReference type="Google" id="ProtNLM"/>
    </source>
</evidence>
<accession>A0A1F5JLS2</accession>
<dbReference type="SUPFAM" id="SSF52768">
    <property type="entry name" value="Arginase/deacetylase"/>
    <property type="match status" value="1"/>
</dbReference>
<comment type="caution">
    <text evidence="1">The sequence shown here is derived from an EMBL/GenBank/DDBJ whole genome shotgun (WGS) entry which is preliminary data.</text>
</comment>
<dbReference type="AlphaFoldDB" id="A0A1F5JLS2"/>
<name>A0A1F5JLS2_9BACT</name>
<dbReference type="EMBL" id="MFCP01000004">
    <property type="protein sequence ID" value="OGE29587.1"/>
    <property type="molecule type" value="Genomic_DNA"/>
</dbReference>
<dbReference type="InterPro" id="IPR023696">
    <property type="entry name" value="Ureohydrolase_dom_sf"/>
</dbReference>
<protein>
    <recommendedName>
        <fullName evidence="3">Arginase</fullName>
    </recommendedName>
</protein>
<evidence type="ECO:0000313" key="2">
    <source>
        <dbReference type="Proteomes" id="UP000177555"/>
    </source>
</evidence>
<organism evidence="1 2">
    <name type="scientific">Candidatus Daviesbacteria bacterium RIFCSPHIGHO2_01_FULL_40_11</name>
    <dbReference type="NCBI Taxonomy" id="1797762"/>
    <lineage>
        <taxon>Bacteria</taxon>
        <taxon>Candidatus Daviesiibacteriota</taxon>
    </lineage>
</organism>
<dbReference type="Gene3D" id="3.40.800.10">
    <property type="entry name" value="Ureohydrolase domain"/>
    <property type="match status" value="1"/>
</dbReference>
<dbReference type="Proteomes" id="UP000177555">
    <property type="component" value="Unassembled WGS sequence"/>
</dbReference>
<proteinExistence type="predicted"/>
<gene>
    <name evidence="1" type="ORF">A2867_00295</name>
</gene>
<reference evidence="1 2" key="1">
    <citation type="journal article" date="2016" name="Nat. Commun.">
        <title>Thousands of microbial genomes shed light on interconnected biogeochemical processes in an aquifer system.</title>
        <authorList>
            <person name="Anantharaman K."/>
            <person name="Brown C.T."/>
            <person name="Hug L.A."/>
            <person name="Sharon I."/>
            <person name="Castelle C.J."/>
            <person name="Probst A.J."/>
            <person name="Thomas B.C."/>
            <person name="Singh A."/>
            <person name="Wilkins M.J."/>
            <person name="Karaoz U."/>
            <person name="Brodie E.L."/>
            <person name="Williams K.H."/>
            <person name="Hubbard S.S."/>
            <person name="Banfield J.F."/>
        </authorList>
    </citation>
    <scope>NUCLEOTIDE SEQUENCE [LARGE SCALE GENOMIC DNA]</scope>
</reference>
<evidence type="ECO:0000313" key="1">
    <source>
        <dbReference type="EMBL" id="OGE29587.1"/>
    </source>
</evidence>
<sequence>MLNKVDFFHLDSEDAKLVAFETRKRLHINVRPLNLDCSPINPQKPFIIYNGDGYLHHLTRRIVKELSSKRRTIQLPPFSYLHIDGHDDLDSINGDNNTFRSFVQGIMGDQSCDGVYFLEEGLTGKRRNNPTLLTPKIELNRLDWSEDPEGVKQDEVYVSVDFDVLDKGAGIHHLFPQSPIGFDIYRLLWNLETLGQRYKFIGVDLVGFSTKGTSREYLEMSLDNIALVTRSLCKVLTAS</sequence>